<sequence length="48" mass="5316">MLPDENLKNAPSSNSNHDAAIGDHCLSFPFYTAHPIARMSTFLNIAER</sequence>
<proteinExistence type="predicted"/>
<reference evidence="1" key="1">
    <citation type="submission" date="2018-02" db="EMBL/GenBank/DDBJ databases">
        <title>Rhizophora mucronata_Transcriptome.</title>
        <authorList>
            <person name="Meera S.P."/>
            <person name="Sreeshan A."/>
            <person name="Augustine A."/>
        </authorList>
    </citation>
    <scope>NUCLEOTIDE SEQUENCE</scope>
    <source>
        <tissue evidence="1">Leaf</tissue>
    </source>
</reference>
<organism evidence="1">
    <name type="scientific">Rhizophora mucronata</name>
    <name type="common">Asiatic mangrove</name>
    <dbReference type="NCBI Taxonomy" id="61149"/>
    <lineage>
        <taxon>Eukaryota</taxon>
        <taxon>Viridiplantae</taxon>
        <taxon>Streptophyta</taxon>
        <taxon>Embryophyta</taxon>
        <taxon>Tracheophyta</taxon>
        <taxon>Spermatophyta</taxon>
        <taxon>Magnoliopsida</taxon>
        <taxon>eudicotyledons</taxon>
        <taxon>Gunneridae</taxon>
        <taxon>Pentapetalae</taxon>
        <taxon>rosids</taxon>
        <taxon>fabids</taxon>
        <taxon>Malpighiales</taxon>
        <taxon>Rhizophoraceae</taxon>
        <taxon>Rhizophora</taxon>
    </lineage>
</organism>
<name>A0A2P2PQU2_RHIMU</name>
<dbReference type="AlphaFoldDB" id="A0A2P2PQU2"/>
<evidence type="ECO:0000313" key="1">
    <source>
        <dbReference type="EMBL" id="MBX57092.1"/>
    </source>
</evidence>
<protein>
    <submittedName>
        <fullName evidence="1">Uncharacterized protein</fullName>
    </submittedName>
</protein>
<accession>A0A2P2PQU2</accession>
<dbReference type="EMBL" id="GGEC01076608">
    <property type="protein sequence ID" value="MBX57092.1"/>
    <property type="molecule type" value="Transcribed_RNA"/>
</dbReference>